<dbReference type="Gene3D" id="3.40.50.12780">
    <property type="entry name" value="N-terminal domain of ligase-like"/>
    <property type="match status" value="1"/>
</dbReference>
<dbReference type="InterPro" id="IPR010192">
    <property type="entry name" value="MenE"/>
</dbReference>
<accession>A0ABV4ECD1</accession>
<keyword evidence="5" id="KW-0067">ATP-binding</keyword>
<comment type="similarity">
    <text evidence="1">Belongs to the ATP-dependent AMP-binding enzyme family.</text>
</comment>
<dbReference type="InterPro" id="IPR025110">
    <property type="entry name" value="AMP-bd_C"/>
</dbReference>
<proteinExistence type="inferred from homology"/>
<dbReference type="GO" id="GO:0008756">
    <property type="term" value="F:o-succinylbenzoate-CoA ligase activity"/>
    <property type="evidence" value="ECO:0007669"/>
    <property type="project" value="UniProtKB-EC"/>
</dbReference>
<name>A0ABV4ECD1_9GAMM</name>
<dbReference type="NCBIfam" id="NF006539">
    <property type="entry name" value="PRK09029.1"/>
    <property type="match status" value="1"/>
</dbReference>
<dbReference type="InterPro" id="IPR045851">
    <property type="entry name" value="AMP-bd_C_sf"/>
</dbReference>
<evidence type="ECO:0000259" key="6">
    <source>
        <dbReference type="Pfam" id="PF00501"/>
    </source>
</evidence>
<evidence type="ECO:0000313" key="9">
    <source>
        <dbReference type="Proteomes" id="UP001565243"/>
    </source>
</evidence>
<dbReference type="EMBL" id="JBGFFX010000014">
    <property type="protein sequence ID" value="MEY8772597.1"/>
    <property type="molecule type" value="Genomic_DNA"/>
</dbReference>
<evidence type="ECO:0000256" key="1">
    <source>
        <dbReference type="ARBA" id="ARBA00006432"/>
    </source>
</evidence>
<evidence type="ECO:0000256" key="3">
    <source>
        <dbReference type="ARBA" id="ARBA00022598"/>
    </source>
</evidence>
<dbReference type="NCBIfam" id="TIGR01923">
    <property type="entry name" value="menE"/>
    <property type="match status" value="1"/>
</dbReference>
<dbReference type="Gene3D" id="3.30.300.30">
    <property type="match status" value="1"/>
</dbReference>
<evidence type="ECO:0000256" key="5">
    <source>
        <dbReference type="ARBA" id="ARBA00022840"/>
    </source>
</evidence>
<dbReference type="InterPro" id="IPR000873">
    <property type="entry name" value="AMP-dep_synth/lig_dom"/>
</dbReference>
<dbReference type="InterPro" id="IPR020845">
    <property type="entry name" value="AMP-binding_CS"/>
</dbReference>
<dbReference type="EC" id="6.2.1.26" evidence="8"/>
<evidence type="ECO:0000313" key="8">
    <source>
        <dbReference type="EMBL" id="MEY8772597.1"/>
    </source>
</evidence>
<dbReference type="PROSITE" id="PS00455">
    <property type="entry name" value="AMP_BINDING"/>
    <property type="match status" value="1"/>
</dbReference>
<protein>
    <submittedName>
        <fullName evidence="8">O-succinylbenzoate--CoA ligase</fullName>
        <ecNumber evidence="8">6.2.1.26</ecNumber>
    </submittedName>
</protein>
<reference evidence="8 9" key="1">
    <citation type="submission" date="2024-07" db="EMBL/GenBank/DDBJ databases">
        <authorList>
            <person name="Hebao G."/>
        </authorList>
    </citation>
    <scope>NUCLEOTIDE SEQUENCE [LARGE SCALE GENOMIC DNA]</scope>
    <source>
        <strain evidence="8 9">ACCC 02193</strain>
    </source>
</reference>
<dbReference type="Pfam" id="PF00501">
    <property type="entry name" value="AMP-binding"/>
    <property type="match status" value="1"/>
</dbReference>
<feature type="domain" description="AMP-binding enzyme C-terminal" evidence="7">
    <location>
        <begin position="361"/>
        <end position="425"/>
    </location>
</feature>
<dbReference type="PANTHER" id="PTHR43201:SF5">
    <property type="entry name" value="MEDIUM-CHAIN ACYL-COA LIGASE ACSF2, MITOCHONDRIAL"/>
    <property type="match status" value="1"/>
</dbReference>
<keyword evidence="9" id="KW-1185">Reference proteome</keyword>
<keyword evidence="3 8" id="KW-0436">Ligase</keyword>
<organism evidence="8 9">
    <name type="scientific">Erwinia aeris</name>
    <dbReference type="NCBI Taxonomy" id="3239803"/>
    <lineage>
        <taxon>Bacteria</taxon>
        <taxon>Pseudomonadati</taxon>
        <taxon>Pseudomonadota</taxon>
        <taxon>Gammaproteobacteria</taxon>
        <taxon>Enterobacterales</taxon>
        <taxon>Erwiniaceae</taxon>
        <taxon>Erwinia</taxon>
    </lineage>
</organism>
<comment type="caution">
    <text evidence="8">The sequence shown here is derived from an EMBL/GenBank/DDBJ whole genome shotgun (WGS) entry which is preliminary data.</text>
</comment>
<dbReference type="InterPro" id="IPR042099">
    <property type="entry name" value="ANL_N_sf"/>
</dbReference>
<evidence type="ECO:0000256" key="2">
    <source>
        <dbReference type="ARBA" id="ARBA00022428"/>
    </source>
</evidence>
<keyword evidence="4" id="KW-0547">Nucleotide-binding</keyword>
<dbReference type="Proteomes" id="UP001565243">
    <property type="component" value="Unassembled WGS sequence"/>
</dbReference>
<dbReference type="PANTHER" id="PTHR43201">
    <property type="entry name" value="ACYL-COA SYNTHETASE"/>
    <property type="match status" value="1"/>
</dbReference>
<dbReference type="Pfam" id="PF13193">
    <property type="entry name" value="AMP-binding_C"/>
    <property type="match status" value="1"/>
</dbReference>
<feature type="domain" description="AMP-dependent synthetase/ligase" evidence="6">
    <location>
        <begin position="11"/>
        <end position="311"/>
    </location>
</feature>
<dbReference type="CDD" id="cd17630">
    <property type="entry name" value="OSB_MenE-like"/>
    <property type="match status" value="1"/>
</dbReference>
<evidence type="ECO:0000256" key="4">
    <source>
        <dbReference type="ARBA" id="ARBA00022741"/>
    </source>
</evidence>
<dbReference type="SUPFAM" id="SSF56801">
    <property type="entry name" value="Acetyl-CoA synthetase-like"/>
    <property type="match status" value="1"/>
</dbReference>
<sequence length="448" mass="48555">MSADCWPWLYWAKLAPTRLALTVDDRAYCWAQLADQIEALAAGFHAQGVSAGSGVVLQAANCERAVLAWLALLRCGARLLPINPRLPAWQTAALLPSLNMDYALTLNGEGPANIPALKTINQAGPIPARWQRDAIATLTLTSGSTGLPKAAAHSFNAHFASAHGVTTRLNFGADDSWLLSLPLFHVSGQGIFWRWLYRGARLVLSDNKISPEATFASLVPTQLWRLLQEPTLRLGTVLLGGAAISPALTAQAEARGIACWCGYGMTETASTVAAKRADGEPGVGDPLPGHSIRLNEGEITIRSEALACGYWQDGKLLPLTDKEGWFHTRDGGVQRGNNLLISGRLDNLFFSAGEGIQPEQLEAVLARHETVEQVFIVPQPDEEYGHRPVALVALKGTSSFAPLQDWAAKNLAGFQRPVRWYTLPKLSGGGIKPSRRQLAEWVLRQEKQ</sequence>
<evidence type="ECO:0000259" key="7">
    <source>
        <dbReference type="Pfam" id="PF13193"/>
    </source>
</evidence>
<dbReference type="RefSeq" id="WP_369896423.1">
    <property type="nucleotide sequence ID" value="NZ_JBGFFX010000014.1"/>
</dbReference>
<dbReference type="Gene3D" id="3.40.50.980">
    <property type="match status" value="1"/>
</dbReference>
<keyword evidence="2" id="KW-0474">Menaquinone biosynthesis</keyword>
<gene>
    <name evidence="8" type="primary">menE</name>
    <name evidence="8" type="ORF">AB6T85_19505</name>
</gene>